<dbReference type="InterPro" id="IPR014997">
    <property type="entry name" value="DUF1847"/>
</dbReference>
<dbReference type="STRING" id="1297617.IB211_03178c"/>
<evidence type="ECO:0000313" key="2">
    <source>
        <dbReference type="Proteomes" id="UP000064844"/>
    </source>
</evidence>
<protein>
    <submittedName>
        <fullName evidence="1">Putative coding region</fullName>
    </submittedName>
</protein>
<name>A0A0S2W873_9FIRM</name>
<dbReference type="AlphaFoldDB" id="A0A0S2W873"/>
<proteinExistence type="predicted"/>
<dbReference type="eggNOG" id="COG4887">
    <property type="taxonomic scope" value="Bacteria"/>
</dbReference>
<dbReference type="Pfam" id="PF08901">
    <property type="entry name" value="DUF1847"/>
    <property type="match status" value="1"/>
</dbReference>
<gene>
    <name evidence="1" type="ORF">IB211_03178c</name>
</gene>
<dbReference type="PATRIC" id="fig|1297617.4.peg.3267"/>
<reference evidence="1 2" key="1">
    <citation type="journal article" date="2015" name="Nat. Commun.">
        <title>Production of butyrate from lysine and the Amadori product fructoselysine by a human gut commensal.</title>
        <authorList>
            <person name="Bui T.P."/>
            <person name="Ritari J."/>
            <person name="Boeren S."/>
            <person name="de Waard P."/>
            <person name="Plugge C.M."/>
            <person name="de Vos W.M."/>
        </authorList>
    </citation>
    <scope>NUCLEOTIDE SEQUENCE [LARGE SCALE GENOMIC DNA]</scope>
    <source>
        <strain evidence="1 2">AF211</strain>
    </source>
</reference>
<sequence length="225" mass="24702">MEGQCALCGLSNQMRICKNPDTGKGPQFCSTLLYPECIEKAAEEYQSEEIHTFAVNSAKNERSCYDCSVETAGLPKPVKCRIEETIDFCKSMDYKRIGLAFCGALHREAAVVAKIFRAHGLETVSVMCKVGGIDKAAIGIQEEEKLHPGRFEAMCNPIAQAEILNQADTDFNVVIGLCVGHDSLFLSHSKKMCTVLAVKDRLLGHNPLAAVYTNHSYYGFLNNGD</sequence>
<accession>A0A0S2W873</accession>
<dbReference type="KEGG" id="ibu:IB211_03178c"/>
<dbReference type="Proteomes" id="UP000064844">
    <property type="component" value="Chromosome"/>
</dbReference>
<keyword evidence="2" id="KW-1185">Reference proteome</keyword>
<reference evidence="2" key="2">
    <citation type="submission" date="2015-04" db="EMBL/GenBank/DDBJ databases">
        <title>A butyrogenic pathway from the amino acid lysine in a human gut commensal.</title>
        <authorList>
            <person name="de Vos W.M."/>
            <person name="Bui N.T.P."/>
            <person name="Plugge C.M."/>
            <person name="Ritari J."/>
        </authorList>
    </citation>
    <scope>NUCLEOTIDE SEQUENCE [LARGE SCALE GENOMIC DNA]</scope>
    <source>
        <strain evidence="2">AF211</strain>
    </source>
</reference>
<organism evidence="1 2">
    <name type="scientific">Intestinimonas butyriciproducens</name>
    <dbReference type="NCBI Taxonomy" id="1297617"/>
    <lineage>
        <taxon>Bacteria</taxon>
        <taxon>Bacillati</taxon>
        <taxon>Bacillota</taxon>
        <taxon>Clostridia</taxon>
        <taxon>Eubacteriales</taxon>
        <taxon>Intestinimonas</taxon>
    </lineage>
</organism>
<evidence type="ECO:0000313" key="1">
    <source>
        <dbReference type="EMBL" id="ALP95569.1"/>
    </source>
</evidence>
<dbReference type="EMBL" id="CP011307">
    <property type="protein sequence ID" value="ALP95569.1"/>
    <property type="molecule type" value="Genomic_DNA"/>
</dbReference>